<evidence type="ECO:0000256" key="3">
    <source>
        <dbReference type="ARBA" id="ARBA00023136"/>
    </source>
</evidence>
<feature type="transmembrane region" description="Helical" evidence="4">
    <location>
        <begin position="6"/>
        <end position="25"/>
    </location>
</feature>
<keyword evidence="2 4" id="KW-1133">Transmembrane helix</keyword>
<protein>
    <submittedName>
        <fullName evidence="6">Twin transmembrane helix small protein</fullName>
    </submittedName>
</protein>
<dbReference type="PROSITE" id="PS51503">
    <property type="entry name" value="HIG1"/>
    <property type="match status" value="1"/>
</dbReference>
<sequence length="65" mass="7158">MLNDPFNMLVIGACCVVAIILLWGIGTFAVGDENRGKQSNKIMRYRIYAQAVAVAIIAALVYLRK</sequence>
<name>A0ABX0VWA4_9RHOB</name>
<reference evidence="6 7" key="1">
    <citation type="submission" date="2020-03" db="EMBL/GenBank/DDBJ databases">
        <title>Bacterial isolates of synthetic phycosphere.</title>
        <authorList>
            <person name="Fu H."/>
            <person name="Moran M.A."/>
        </authorList>
    </citation>
    <scope>NUCLEOTIDE SEQUENCE [LARGE SCALE GENOMIC DNA]</scope>
    <source>
        <strain evidence="6 7">HF1</strain>
    </source>
</reference>
<feature type="transmembrane region" description="Helical" evidence="4">
    <location>
        <begin position="45"/>
        <end position="63"/>
    </location>
</feature>
<dbReference type="RefSeq" id="WP_167636839.1">
    <property type="nucleotide sequence ID" value="NZ_JAATOP010000002.1"/>
</dbReference>
<evidence type="ECO:0000256" key="4">
    <source>
        <dbReference type="SAM" id="Phobius"/>
    </source>
</evidence>
<keyword evidence="3 4" id="KW-0472">Membrane</keyword>
<evidence type="ECO:0000256" key="1">
    <source>
        <dbReference type="ARBA" id="ARBA00022692"/>
    </source>
</evidence>
<evidence type="ECO:0000313" key="7">
    <source>
        <dbReference type="Proteomes" id="UP000709466"/>
    </source>
</evidence>
<dbReference type="Proteomes" id="UP000709466">
    <property type="component" value="Unassembled WGS sequence"/>
</dbReference>
<accession>A0ABX0VWA4</accession>
<evidence type="ECO:0000313" key="6">
    <source>
        <dbReference type="EMBL" id="NIY71740.1"/>
    </source>
</evidence>
<keyword evidence="7" id="KW-1185">Reference proteome</keyword>
<organism evidence="6 7">
    <name type="scientific">Marivivens donghaensis</name>
    <dbReference type="NCBI Taxonomy" id="1699413"/>
    <lineage>
        <taxon>Bacteria</taxon>
        <taxon>Pseudomonadati</taxon>
        <taxon>Pseudomonadota</taxon>
        <taxon>Alphaproteobacteria</taxon>
        <taxon>Rhodobacterales</taxon>
        <taxon>Paracoccaceae</taxon>
        <taxon>Marivivens group</taxon>
        <taxon>Marivivens</taxon>
    </lineage>
</organism>
<dbReference type="Pfam" id="PF04588">
    <property type="entry name" value="HIG_1_N"/>
    <property type="match status" value="1"/>
</dbReference>
<evidence type="ECO:0000259" key="5">
    <source>
        <dbReference type="PROSITE" id="PS51503"/>
    </source>
</evidence>
<evidence type="ECO:0000256" key="2">
    <source>
        <dbReference type="ARBA" id="ARBA00022989"/>
    </source>
</evidence>
<feature type="domain" description="HIG1" evidence="5">
    <location>
        <begin position="1"/>
        <end position="65"/>
    </location>
</feature>
<dbReference type="EMBL" id="JAATOP010000002">
    <property type="protein sequence ID" value="NIY71740.1"/>
    <property type="molecule type" value="Genomic_DNA"/>
</dbReference>
<dbReference type="NCBIfam" id="NF033233">
    <property type="entry name" value="twin_helix"/>
    <property type="match status" value="1"/>
</dbReference>
<dbReference type="InterPro" id="IPR007667">
    <property type="entry name" value="Hypoxia_induced_domain"/>
</dbReference>
<comment type="caution">
    <text evidence="6">The sequence shown here is derived from an EMBL/GenBank/DDBJ whole genome shotgun (WGS) entry which is preliminary data.</text>
</comment>
<keyword evidence="1 4" id="KW-0812">Transmembrane</keyword>
<gene>
    <name evidence="6" type="ORF">HCZ30_04735</name>
</gene>
<proteinExistence type="predicted"/>